<feature type="transmembrane region" description="Helical" evidence="1">
    <location>
        <begin position="12"/>
        <end position="29"/>
    </location>
</feature>
<dbReference type="AlphaFoldDB" id="A0A0M2PQZ7"/>
<protein>
    <recommendedName>
        <fullName evidence="2">Mce/MlaD domain-containing protein</fullName>
    </recommendedName>
</protein>
<dbReference type="PANTHER" id="PTHR34675:SF1">
    <property type="entry name" value="PROTEIN TRIGALACTOSYLDIACYLGLYCEROL 2, CHLOROPLASTIC"/>
    <property type="match status" value="1"/>
</dbReference>
<dbReference type="InterPro" id="IPR003399">
    <property type="entry name" value="Mce/MlaD"/>
</dbReference>
<keyword evidence="4" id="KW-1185">Reference proteome</keyword>
<dbReference type="Proteomes" id="UP000034681">
    <property type="component" value="Unassembled WGS sequence"/>
</dbReference>
<evidence type="ECO:0000313" key="3">
    <source>
        <dbReference type="EMBL" id="KKI98644.1"/>
    </source>
</evidence>
<dbReference type="PANTHER" id="PTHR34675">
    <property type="entry name" value="PROTEIN TRIGALACTOSYLDIACYLGLYCEROL 2, CHLOROPLASTIC"/>
    <property type="match status" value="1"/>
</dbReference>
<accession>A0A0M2PQZ7</accession>
<sequence length="433" mass="46187">MGLRTRQEGAVGLLILAGLGLFGGLILWIQSVGFGQQRYRVTIEFEDAKGMQVGAVLRYRGVEIGQAVAVRPTSRAVEVDVDISQANLRISSDAIVAAQSAALLGEKYMDLVAQAPLDNEENLPLPLDPACNPEVIICEGSRLVGIATADLTDLIRSSNQIAELFTNPLILAALEEFAQGAGEATGSIKGITDGVAELTTSLNTEIGTLGNTLTSVGNAADEIQVAASGIQATASEIQGATAEARSILEENRSTISTTLQGLGQASDRLTVLMGNLNPAVQEIAQGEILENLDVLTKNLRQTSAQLVVAGRALNSPENVQVLQELLDSARTTFQNTQKITTDLDDLTGDPALRNDLRQLLQGMGQLFGAAEQLDQEVQALRLLSPNSPPAPRPTWVSDQEWRSWRRDVVLLQRLLDEMDAKQPAAQNSGNTPP</sequence>
<dbReference type="EMBL" id="AJTX02000007">
    <property type="protein sequence ID" value="KKI98644.1"/>
    <property type="molecule type" value="Genomic_DNA"/>
</dbReference>
<dbReference type="OrthoDB" id="460587at2"/>
<evidence type="ECO:0000259" key="2">
    <source>
        <dbReference type="Pfam" id="PF02470"/>
    </source>
</evidence>
<dbReference type="RefSeq" id="WP_016922820.1">
    <property type="nucleotide sequence ID" value="NZ_KB235936.1"/>
</dbReference>
<dbReference type="Pfam" id="PF02470">
    <property type="entry name" value="MlaD"/>
    <property type="match status" value="1"/>
</dbReference>
<dbReference type="InterPro" id="IPR039342">
    <property type="entry name" value="TGD2-like"/>
</dbReference>
<evidence type="ECO:0000313" key="4">
    <source>
        <dbReference type="Proteomes" id="UP000034681"/>
    </source>
</evidence>
<name>A0A0M2PQZ7_PROHO</name>
<gene>
    <name evidence="3" type="ORF">PROH_17410</name>
</gene>
<keyword evidence="1" id="KW-0472">Membrane</keyword>
<evidence type="ECO:0000256" key="1">
    <source>
        <dbReference type="SAM" id="Phobius"/>
    </source>
</evidence>
<comment type="caution">
    <text evidence="3">The sequence shown here is derived from an EMBL/GenBank/DDBJ whole genome shotgun (WGS) entry which is preliminary data.</text>
</comment>
<organism evidence="3 4">
    <name type="scientific">Prochlorothrix hollandica PCC 9006 = CALU 1027</name>
    <dbReference type="NCBI Taxonomy" id="317619"/>
    <lineage>
        <taxon>Bacteria</taxon>
        <taxon>Bacillati</taxon>
        <taxon>Cyanobacteriota</taxon>
        <taxon>Cyanophyceae</taxon>
        <taxon>Prochlorotrichales</taxon>
        <taxon>Prochlorotrichaceae</taxon>
        <taxon>Prochlorothrix</taxon>
    </lineage>
</organism>
<dbReference type="eggNOG" id="COG1463">
    <property type="taxonomic scope" value="Bacteria"/>
</dbReference>
<keyword evidence="1" id="KW-1133">Transmembrane helix</keyword>
<dbReference type="STRING" id="317619.GCA_000332315_01602"/>
<feature type="domain" description="Mce/MlaD" evidence="2">
    <location>
        <begin position="38"/>
        <end position="112"/>
    </location>
</feature>
<keyword evidence="1" id="KW-0812">Transmembrane</keyword>
<reference evidence="3" key="1">
    <citation type="submission" date="2012-04" db="EMBL/GenBank/DDBJ databases">
        <authorList>
            <person name="Borisov I.G."/>
            <person name="Ivanikova N.V."/>
            <person name="Pinevich A.V."/>
        </authorList>
    </citation>
    <scope>NUCLEOTIDE SEQUENCE</scope>
    <source>
        <strain evidence="3">CALU 1027</strain>
    </source>
</reference>
<proteinExistence type="predicted"/>